<keyword evidence="1" id="KW-0479">Metal-binding</keyword>
<feature type="compositionally biased region" description="Basic residues" evidence="4">
    <location>
        <begin position="1789"/>
        <end position="1803"/>
    </location>
</feature>
<gene>
    <name evidence="7" type="ORF">SNAT2548_LOCUS24384</name>
</gene>
<evidence type="ECO:0000259" key="6">
    <source>
        <dbReference type="PROSITE" id="PS50222"/>
    </source>
</evidence>
<dbReference type="InterPro" id="IPR018247">
    <property type="entry name" value="EF_Hand_1_Ca_BS"/>
</dbReference>
<feature type="domain" description="EF-hand" evidence="6">
    <location>
        <begin position="386"/>
        <end position="415"/>
    </location>
</feature>
<feature type="transmembrane region" description="Helical" evidence="5">
    <location>
        <begin position="42"/>
        <end position="64"/>
    </location>
</feature>
<evidence type="ECO:0000256" key="3">
    <source>
        <dbReference type="ARBA" id="ARBA00022837"/>
    </source>
</evidence>
<dbReference type="OrthoDB" id="419733at2759"/>
<keyword evidence="2" id="KW-0677">Repeat</keyword>
<feature type="compositionally biased region" description="Acidic residues" evidence="4">
    <location>
        <begin position="1809"/>
        <end position="1821"/>
    </location>
</feature>
<keyword evidence="3" id="KW-0106">Calcium</keyword>
<dbReference type="InterPro" id="IPR028846">
    <property type="entry name" value="Recoverin"/>
</dbReference>
<dbReference type="CDD" id="cd00051">
    <property type="entry name" value="EFh"/>
    <property type="match status" value="1"/>
</dbReference>
<name>A0A812RPY8_9DINO</name>
<protein>
    <recommendedName>
        <fullName evidence="6">EF-hand domain-containing protein</fullName>
    </recommendedName>
</protein>
<feature type="domain" description="EF-hand" evidence="6">
    <location>
        <begin position="97"/>
        <end position="132"/>
    </location>
</feature>
<evidence type="ECO:0000256" key="4">
    <source>
        <dbReference type="SAM" id="MobiDB-lite"/>
    </source>
</evidence>
<sequence>MATLGSKSSIRCDAQTTRRLVDQEAGHVKNMDLDKLDSCGEVTLGLVATFACALLVCMVALPFFDVVTMGWVKTWERHVGYVSMSDFKAFHVFGENQFDGDANKAYNAMDKSQDGYVDLTEFRDFVGNLKEPIVKEEQVLFAFNGLDENGDDKLTSAEWDKGLAEPEFYYWETTTTTTMPAADEAASAKKAAEEAAAKEAAAQRAAAKAAAEQEAAELKAAMARQQARQKAEREGPKAKIEKPPPAPVWEDDVSMNDLINRMGDAGKGSAQHALRSFDRDGDGIAAHGEFLAGLGKLPQPVKGPAAEGVFQSLDSNQDGMVESQEFANAFNRKRYVQANVQKSQGQSHMRSKNAQRETEVLKDMHLSQPPLTIAQFAQGMGSVTPETAFKALDADQNGEISETEMVRFASAFLPPLTAEQARYAQKGLDVNGDQRVVPQEMYDTLKFGAFFPTEDQAGLRCVCRRGSCGSFMVPVLGSIWGAGLKAPDHRYFDEQRQAFQNAMVLCCSTRPRARSASSSVKLAFANRTAADPKFVEPGLSTGSAAIARLNVSGQAQYIYGKVSSASPLSVLCWDGKSYNATDLMWVAAAKDDGWLAPYGKEWKEVGRRVFLRLLKNDEWVSAIVGTCKPEDAEDYLPLEGVADLPGVNVPEEVGMLFTPHEECQDEFAGLEPGRGGTLMDHLSKAFIVSGHKSVQRLRWVQKCRVEPQYPMRCVFVHPSVKNLGLAEFVRRCHEKQAECIGNLPDPEVVMLLGPPAAGKSSIQRLPPNEVPPALKETVRSLKYREEVNNDNLCDCMPGFRDQFKVALQVPKEYQAGGALWKKMMRLARSEPSESMALDEVVKNLRGHSDEHKSAIAWAMQWLTYAMFHHGPVRDSLAWDVIKVTIVDAPELSVYYSSVMAGAAIDRTMQILELAHSCAAPVAHAPLRVVGFWPCASQEVRHARQRHRHRQERDGERLLGGNVDANLVNLHFHAQQAESNISRMLKSLKLGQRPTDNGGAEAATEVQVDHFIVIDNDSPEPRILMNFTDQSQDRARERVKEEKVAARELLQVVDELPEWERFSCAVFRVAAFFLPADDDLIQKCASKCKDGKEALQEPESVLPVLQELDEAVFKVLTKGSPALHTSDMRPSFSRLESCSELSTMSVEQQTTLKEHLTDLRMLCVIKALRDEELDEEDESDDAAAGGDMQKDSPYNEKPKESKNSRFQIGKQCHGLEPCNGWADAGGVASPFRLCPVAGCRSAVIRRLGGGARLGMCCSEGPAGFLLVLQAHSTLVANDAAPPPPPTKKDDAAELFKQWTGNVVMADTGVAMPAAQIARAWLQMARSKGHGTIPSKSSFSSLVKPKRRVGSSSDLCGSITEGDESAGSPWEGPAEDAFHVQLERESTTEDWGFVWNQSALSTRRRFLLESVSEGSLAASWNSQERELGRCTLEPGSTLVEVNFLAGYGVIRHELNEATQLRLTFLRPAAASVLEKKLAGLPLECRVKNSFLEVAQVDADSQNEARHFSDPGPSAQKGCSSSAEGTGMSAADPQVCGYHTESEAVSDLIGTAALISGLMRSAEFNGKWCRIDAFDPEVRRYIVRVFLEDGQPPVIAKLRLENLVFGPAPSLAPVMPSTFQPAAPASASPCATSPSVPGEEALDPTSWSWGEWPWMPGMTSVAGVPAAADVDAWQVPADWAYAFAPPGLPPTEATMMQCLPALPVQPAQPPPQTPLCFLPTSSPQFANSETSAPSNFGAADASGSHEHPPQIHTHQVLEQHLIQQQLQAMQQSAAPDAQAEEELQEEDPAEGKKKRRRRRRGKRKGRGTKDQDAEDDAEESDAAEEPGLAREEGTLPSESQEAVLSQMQAEAPKDGLAAKAQAATLASLPLQESPGGSTRKPEESFQEEVEPALPPTCETATVELGGRGHDADEERLPAEGASTPQPTSRTTHRGGPGPAVSAWRPSLARSTDSSEVASRPLPAAQDIEDASPIDSKELQLETATWQPTLQRRTVQR</sequence>
<dbReference type="SUPFAM" id="SSF47473">
    <property type="entry name" value="EF-hand"/>
    <property type="match status" value="2"/>
</dbReference>
<evidence type="ECO:0000313" key="7">
    <source>
        <dbReference type="EMBL" id="CAE7447262.1"/>
    </source>
</evidence>
<feature type="compositionally biased region" description="Acidic residues" evidence="4">
    <location>
        <begin position="1775"/>
        <end position="1785"/>
    </location>
</feature>
<feature type="compositionally biased region" description="Basic and acidic residues" evidence="4">
    <location>
        <begin position="1903"/>
        <end position="1914"/>
    </location>
</feature>
<dbReference type="GO" id="GO:0005509">
    <property type="term" value="F:calcium ion binding"/>
    <property type="evidence" value="ECO:0007669"/>
    <property type="project" value="InterPro"/>
</dbReference>
<comment type="caution">
    <text evidence="7">The sequence shown here is derived from an EMBL/GenBank/DDBJ whole genome shotgun (WGS) entry which is preliminary data.</text>
</comment>
<feature type="region of interest" description="Disordered" evidence="4">
    <location>
        <begin position="1703"/>
        <end position="1746"/>
    </location>
</feature>
<evidence type="ECO:0000256" key="2">
    <source>
        <dbReference type="ARBA" id="ARBA00022737"/>
    </source>
</evidence>
<keyword evidence="5" id="KW-0812">Transmembrane</keyword>
<dbReference type="PANTHER" id="PTHR23055">
    <property type="entry name" value="CALCIUM BINDING PROTEINS"/>
    <property type="match status" value="1"/>
</dbReference>
<evidence type="ECO:0000256" key="5">
    <source>
        <dbReference type="SAM" id="Phobius"/>
    </source>
</evidence>
<dbReference type="Pfam" id="PF13202">
    <property type="entry name" value="EF-hand_5"/>
    <property type="match status" value="2"/>
</dbReference>
<feature type="region of interest" description="Disordered" evidence="4">
    <location>
        <begin position="1499"/>
        <end position="1523"/>
    </location>
</feature>
<dbReference type="EMBL" id="CAJNDS010002357">
    <property type="protein sequence ID" value="CAE7447262.1"/>
    <property type="molecule type" value="Genomic_DNA"/>
</dbReference>
<evidence type="ECO:0000256" key="1">
    <source>
        <dbReference type="ARBA" id="ARBA00022723"/>
    </source>
</evidence>
<keyword evidence="8" id="KW-1185">Reference proteome</keyword>
<feature type="compositionally biased region" description="Polar residues" evidence="4">
    <location>
        <begin position="1716"/>
        <end position="1731"/>
    </location>
</feature>
<dbReference type="Proteomes" id="UP000604046">
    <property type="component" value="Unassembled WGS sequence"/>
</dbReference>
<feature type="compositionally biased region" description="Low complexity" evidence="4">
    <location>
        <begin position="1761"/>
        <end position="1774"/>
    </location>
</feature>
<keyword evidence="5" id="KW-0472">Membrane</keyword>
<feature type="region of interest" description="Disordered" evidence="4">
    <location>
        <begin position="1172"/>
        <end position="1204"/>
    </location>
</feature>
<keyword evidence="5" id="KW-1133">Transmembrane helix</keyword>
<dbReference type="PANTHER" id="PTHR23055:SF167">
    <property type="entry name" value="EF-HAND DOMAIN-CONTAINING PROTEIN"/>
    <property type="match status" value="1"/>
</dbReference>
<feature type="region of interest" description="Disordered" evidence="4">
    <location>
        <begin position="217"/>
        <end position="250"/>
    </location>
</feature>
<evidence type="ECO:0000313" key="8">
    <source>
        <dbReference type="Proteomes" id="UP000604046"/>
    </source>
</evidence>
<organism evidence="7 8">
    <name type="scientific">Symbiodinium natans</name>
    <dbReference type="NCBI Taxonomy" id="878477"/>
    <lineage>
        <taxon>Eukaryota</taxon>
        <taxon>Sar</taxon>
        <taxon>Alveolata</taxon>
        <taxon>Dinophyceae</taxon>
        <taxon>Suessiales</taxon>
        <taxon>Symbiodiniaceae</taxon>
        <taxon>Symbiodinium</taxon>
    </lineage>
</organism>
<feature type="compositionally biased region" description="Low complexity" evidence="4">
    <location>
        <begin position="217"/>
        <end position="228"/>
    </location>
</feature>
<accession>A0A812RPY8</accession>
<dbReference type="SMART" id="SM00054">
    <property type="entry name" value="EFh"/>
    <property type="match status" value="5"/>
</dbReference>
<feature type="compositionally biased region" description="Polar residues" evidence="4">
    <location>
        <begin position="1978"/>
        <end position="1993"/>
    </location>
</feature>
<reference evidence="7" key="1">
    <citation type="submission" date="2021-02" db="EMBL/GenBank/DDBJ databases">
        <authorList>
            <person name="Dougan E. K."/>
            <person name="Rhodes N."/>
            <person name="Thang M."/>
            <person name="Chan C."/>
        </authorList>
    </citation>
    <scope>NUCLEOTIDE SEQUENCE</scope>
</reference>
<dbReference type="PROSITE" id="PS50222">
    <property type="entry name" value="EF_HAND_2"/>
    <property type="match status" value="2"/>
</dbReference>
<dbReference type="InterPro" id="IPR002048">
    <property type="entry name" value="EF_hand_dom"/>
</dbReference>
<proteinExistence type="predicted"/>
<feature type="region of interest" description="Disordered" evidence="4">
    <location>
        <begin position="1761"/>
        <end position="1993"/>
    </location>
</feature>
<feature type="compositionally biased region" description="Low complexity" evidence="4">
    <location>
        <begin position="1854"/>
        <end position="1865"/>
    </location>
</feature>
<feature type="compositionally biased region" description="Basic and acidic residues" evidence="4">
    <location>
        <begin position="1187"/>
        <end position="1202"/>
    </location>
</feature>
<dbReference type="PROSITE" id="PS00018">
    <property type="entry name" value="EF_HAND_1"/>
    <property type="match status" value="4"/>
</dbReference>
<feature type="compositionally biased region" description="Basic and acidic residues" evidence="4">
    <location>
        <begin position="229"/>
        <end position="242"/>
    </location>
</feature>
<dbReference type="InterPro" id="IPR011992">
    <property type="entry name" value="EF-hand-dom_pair"/>
</dbReference>
<dbReference type="Gene3D" id="1.10.238.10">
    <property type="entry name" value="EF-hand"/>
    <property type="match status" value="3"/>
</dbReference>
<feature type="compositionally biased region" description="Polar residues" evidence="4">
    <location>
        <begin position="1833"/>
        <end position="1845"/>
    </location>
</feature>